<gene>
    <name evidence="1" type="ORF">Tci_465600</name>
</gene>
<protein>
    <submittedName>
        <fullName evidence="1">Uncharacterized protein</fullName>
    </submittedName>
</protein>
<dbReference type="EMBL" id="BKCJ010224151">
    <property type="protein sequence ID" value="GEY93626.1"/>
    <property type="molecule type" value="Genomic_DNA"/>
</dbReference>
<proteinExistence type="predicted"/>
<dbReference type="AlphaFoldDB" id="A0A699I4W6"/>
<organism evidence="1">
    <name type="scientific">Tanacetum cinerariifolium</name>
    <name type="common">Dalmatian daisy</name>
    <name type="synonym">Chrysanthemum cinerariifolium</name>
    <dbReference type="NCBI Taxonomy" id="118510"/>
    <lineage>
        <taxon>Eukaryota</taxon>
        <taxon>Viridiplantae</taxon>
        <taxon>Streptophyta</taxon>
        <taxon>Embryophyta</taxon>
        <taxon>Tracheophyta</taxon>
        <taxon>Spermatophyta</taxon>
        <taxon>Magnoliopsida</taxon>
        <taxon>eudicotyledons</taxon>
        <taxon>Gunneridae</taxon>
        <taxon>Pentapetalae</taxon>
        <taxon>asterids</taxon>
        <taxon>campanulids</taxon>
        <taxon>Asterales</taxon>
        <taxon>Asteraceae</taxon>
        <taxon>Asteroideae</taxon>
        <taxon>Anthemideae</taxon>
        <taxon>Anthemidinae</taxon>
        <taxon>Tanacetum</taxon>
    </lineage>
</organism>
<comment type="caution">
    <text evidence="1">The sequence shown here is derived from an EMBL/GenBank/DDBJ whole genome shotgun (WGS) entry which is preliminary data.</text>
</comment>
<accession>A0A699I4W6</accession>
<evidence type="ECO:0000313" key="1">
    <source>
        <dbReference type="EMBL" id="GEY93626.1"/>
    </source>
</evidence>
<reference evidence="1" key="1">
    <citation type="journal article" date="2019" name="Sci. Rep.">
        <title>Draft genome of Tanacetum cinerariifolium, the natural source of mosquito coil.</title>
        <authorList>
            <person name="Yamashiro T."/>
            <person name="Shiraishi A."/>
            <person name="Satake H."/>
            <person name="Nakayama K."/>
        </authorList>
    </citation>
    <scope>NUCLEOTIDE SEQUENCE</scope>
</reference>
<sequence length="186" mass="22884">MKWYDYGYLHEIEVRREDQNLYTFKEGDFTRLRLQDIKDIRTVIQRRVEDLQLGVESYQKKLNLTKPATFREDLRQRTTYAAYSDPQRVIYVDQNNRNIFMCTDELYKFSDGTLDFVRTALHDIALRIRMRYLPKKNWSRLEKRRARVMIQNIDKQVFDRRLMRNRKKFVGGREYENNLRLLERTI</sequence>
<name>A0A699I4W6_TANCI</name>